<reference evidence="1" key="1">
    <citation type="submission" date="2024-01" db="EMBL/GenBank/DDBJ databases">
        <authorList>
            <person name="Webb A."/>
        </authorList>
    </citation>
    <scope>NUCLEOTIDE SEQUENCE</scope>
    <source>
        <strain evidence="1">Pm1</strain>
    </source>
</reference>
<gene>
    <name evidence="1" type="ORF">PM001_LOCUS10796</name>
</gene>
<dbReference type="EMBL" id="CAKLBY020000087">
    <property type="protein sequence ID" value="CAK7925646.1"/>
    <property type="molecule type" value="Genomic_DNA"/>
</dbReference>
<name>A0AAV1TVE5_9STRA</name>
<proteinExistence type="predicted"/>
<evidence type="ECO:0000313" key="1">
    <source>
        <dbReference type="EMBL" id="CAK7925646.1"/>
    </source>
</evidence>
<evidence type="ECO:0000313" key="2">
    <source>
        <dbReference type="Proteomes" id="UP001162060"/>
    </source>
</evidence>
<organism evidence="1 2">
    <name type="scientific">Peronospora matthiolae</name>
    <dbReference type="NCBI Taxonomy" id="2874970"/>
    <lineage>
        <taxon>Eukaryota</taxon>
        <taxon>Sar</taxon>
        <taxon>Stramenopiles</taxon>
        <taxon>Oomycota</taxon>
        <taxon>Peronosporomycetes</taxon>
        <taxon>Peronosporales</taxon>
        <taxon>Peronosporaceae</taxon>
        <taxon>Peronospora</taxon>
    </lineage>
</organism>
<accession>A0AAV1TVE5</accession>
<sequence length="115" mass="12724">MNTADSTAMVAIFVAHFATDSFSMEFFVRYGNSSLIDCNWASSVELLDGTSGLHYSYSWIDLSWKQLGRVATCSNMVNVDTGLGSQQLQSLAELSTSCRAAQVEIHRVQRNNCCR</sequence>
<dbReference type="Proteomes" id="UP001162060">
    <property type="component" value="Unassembled WGS sequence"/>
</dbReference>
<dbReference type="AlphaFoldDB" id="A0AAV1TVE5"/>
<comment type="caution">
    <text evidence="1">The sequence shown here is derived from an EMBL/GenBank/DDBJ whole genome shotgun (WGS) entry which is preliminary data.</text>
</comment>
<protein>
    <submittedName>
        <fullName evidence="1">Uncharacterized protein</fullName>
    </submittedName>
</protein>